<keyword evidence="9" id="KW-1185">Reference proteome</keyword>
<protein>
    <submittedName>
        <fullName evidence="8">Glutathione reductase</fullName>
    </submittedName>
</protein>
<dbReference type="Gene3D" id="3.50.50.60">
    <property type="entry name" value="FAD/NAD(P)-binding domain"/>
    <property type="match status" value="1"/>
</dbReference>
<dbReference type="SUPFAM" id="SSF55424">
    <property type="entry name" value="FAD/NAD-linked reductases, dimerisation (C-terminal) domain"/>
    <property type="match status" value="1"/>
</dbReference>
<reference evidence="8 9" key="1">
    <citation type="journal article" date="2015" name="Genome Announc.">
        <title>Expanding the biotechnology potential of lactobacilli through comparative genomics of 213 strains and associated genera.</title>
        <authorList>
            <person name="Sun Z."/>
            <person name="Harris H.M."/>
            <person name="McCann A."/>
            <person name="Guo C."/>
            <person name="Argimon S."/>
            <person name="Zhang W."/>
            <person name="Yang X."/>
            <person name="Jeffery I.B."/>
            <person name="Cooney J.C."/>
            <person name="Kagawa T.F."/>
            <person name="Liu W."/>
            <person name="Song Y."/>
            <person name="Salvetti E."/>
            <person name="Wrobel A."/>
            <person name="Rasinkangas P."/>
            <person name="Parkhill J."/>
            <person name="Rea M.C."/>
            <person name="O'Sullivan O."/>
            <person name="Ritari J."/>
            <person name="Douillard F.P."/>
            <person name="Paul Ross R."/>
            <person name="Yang R."/>
            <person name="Briner A.E."/>
            <person name="Felis G.E."/>
            <person name="de Vos W.M."/>
            <person name="Barrangou R."/>
            <person name="Klaenhammer T.R."/>
            <person name="Caufield P.W."/>
            <person name="Cui Y."/>
            <person name="Zhang H."/>
            <person name="O'Toole P.W."/>
        </authorList>
    </citation>
    <scope>NUCLEOTIDE SEQUENCE [LARGE SCALE GENOMIC DNA]</scope>
    <source>
        <strain evidence="8 9">DSM 20593</strain>
    </source>
</reference>
<comment type="caution">
    <text evidence="8">The sequence shown here is derived from an EMBL/GenBank/DDBJ whole genome shotgun (WGS) entry which is preliminary data.</text>
</comment>
<evidence type="ECO:0000256" key="2">
    <source>
        <dbReference type="ARBA" id="ARBA00022630"/>
    </source>
</evidence>
<feature type="domain" description="Pyridine nucleotide-disulphide oxidoreductase dimerisation" evidence="6">
    <location>
        <begin position="335"/>
        <end position="436"/>
    </location>
</feature>
<dbReference type="GO" id="GO:0000166">
    <property type="term" value="F:nucleotide binding"/>
    <property type="evidence" value="ECO:0007669"/>
    <property type="project" value="UniProtKB-KW"/>
</dbReference>
<dbReference type="AlphaFoldDB" id="A0A0R2JCL5"/>
<feature type="disulfide bond" description="Redox-active" evidence="5">
    <location>
        <begin position="43"/>
        <end position="48"/>
    </location>
</feature>
<dbReference type="GO" id="GO:0016491">
    <property type="term" value="F:oxidoreductase activity"/>
    <property type="evidence" value="ECO:0007669"/>
    <property type="project" value="InterPro"/>
</dbReference>
<dbReference type="SUPFAM" id="SSF51905">
    <property type="entry name" value="FAD/NAD(P)-binding domain"/>
    <property type="match status" value="1"/>
</dbReference>
<feature type="binding site" evidence="4">
    <location>
        <position position="298"/>
    </location>
    <ligand>
        <name>FAD</name>
        <dbReference type="ChEBI" id="CHEBI:57692"/>
    </ligand>
</feature>
<evidence type="ECO:0000313" key="9">
    <source>
        <dbReference type="Proteomes" id="UP000051655"/>
    </source>
</evidence>
<feature type="binding site" evidence="4">
    <location>
        <begin position="172"/>
        <end position="179"/>
    </location>
    <ligand>
        <name>NAD(+)</name>
        <dbReference type="ChEBI" id="CHEBI:57540"/>
    </ligand>
</feature>
<dbReference type="InterPro" id="IPR036188">
    <property type="entry name" value="FAD/NAD-bd_sf"/>
</dbReference>
<evidence type="ECO:0000259" key="6">
    <source>
        <dbReference type="Pfam" id="PF02852"/>
    </source>
</evidence>
<feature type="domain" description="FAD/NAD(P)-binding" evidence="7">
    <location>
        <begin position="6"/>
        <end position="313"/>
    </location>
</feature>
<dbReference type="EMBL" id="JQBP01000003">
    <property type="protein sequence ID" value="KRN75055.1"/>
    <property type="molecule type" value="Genomic_DNA"/>
</dbReference>
<keyword evidence="3 4" id="KW-0274">FAD</keyword>
<feature type="binding site" evidence="4">
    <location>
        <position position="51"/>
    </location>
    <ligand>
        <name>FAD</name>
        <dbReference type="ChEBI" id="CHEBI:57692"/>
    </ligand>
</feature>
<keyword evidence="4" id="KW-0547">Nucleotide-binding</keyword>
<dbReference type="PANTHER" id="PTHR43014:SF5">
    <property type="entry name" value="GLUTATHIONE REDUCTASE (NADPH)"/>
    <property type="match status" value="1"/>
</dbReference>
<dbReference type="InterPro" id="IPR001100">
    <property type="entry name" value="Pyr_nuc-diS_OxRdtase"/>
</dbReference>
<feature type="binding site" evidence="4">
    <location>
        <position position="113"/>
    </location>
    <ligand>
        <name>FAD</name>
        <dbReference type="ChEBI" id="CHEBI:57692"/>
    </ligand>
</feature>
<dbReference type="PIRSF" id="PIRSF000350">
    <property type="entry name" value="Mercury_reductase_MerA"/>
    <property type="match status" value="1"/>
</dbReference>
<evidence type="ECO:0000259" key="7">
    <source>
        <dbReference type="Pfam" id="PF07992"/>
    </source>
</evidence>
<evidence type="ECO:0000256" key="3">
    <source>
        <dbReference type="ARBA" id="ARBA00022827"/>
    </source>
</evidence>
<accession>A0A0R2JCL5</accession>
<evidence type="ECO:0000256" key="1">
    <source>
        <dbReference type="ARBA" id="ARBA00007532"/>
    </source>
</evidence>
<feature type="binding site" evidence="4">
    <location>
        <position position="258"/>
    </location>
    <ligand>
        <name>NAD(+)</name>
        <dbReference type="ChEBI" id="CHEBI:57540"/>
    </ligand>
</feature>
<dbReference type="InterPro" id="IPR004099">
    <property type="entry name" value="Pyr_nucl-diS_OxRdtase_dimer"/>
</dbReference>
<sequence>MQEFDYDVVYIGSGHGTFDGAIPLAAKGKRVAIVEAEKVGGTCPNWGCNAKILLDAPVALQQTLRASDGIISGSGEIDWAKNRAHKQAAIDGIPDALQAGMEGAGIQMYFGHGRLVDAHTVSVDNKKITAENIVISTGLRPHQLEVPGQDLTHDSKEFMDLDHMPKHLVVVGGGYIGVEFATMANAAGSEVTLLLHSGKALARFNQTYVEQMLSDLEARGVNIVRNQEVEKFVENGTQIEVVLSEDTFTADWVLDATGRVANVENLGLEDLQIQASAQGIEVNEYLQTTVPSIYASGDVIDKRQPKLTPTAQFESKYLMHRFAGESDAAIDYPVIATNVFTTPRIAQAGVTIAEAKEAPEQYTIQEKDLSGDWYRAVDYEKDPKLTLIFNQKQQLVGATEISERAEDTINALLPAIEFGYTPDQLERLVYIFPAIAFDAIGNL</sequence>
<dbReference type="PANTHER" id="PTHR43014">
    <property type="entry name" value="MERCURIC REDUCTASE"/>
    <property type="match status" value="1"/>
</dbReference>
<keyword evidence="2" id="KW-0285">Flavoprotein</keyword>
<evidence type="ECO:0000256" key="4">
    <source>
        <dbReference type="PIRSR" id="PIRSR000350-3"/>
    </source>
</evidence>
<dbReference type="OrthoDB" id="9800167at2"/>
<dbReference type="InterPro" id="IPR016156">
    <property type="entry name" value="FAD/NAD-linked_Rdtase_dimer_sf"/>
</dbReference>
<dbReference type="Pfam" id="PF07992">
    <property type="entry name" value="Pyr_redox_2"/>
    <property type="match status" value="1"/>
</dbReference>
<dbReference type="Proteomes" id="UP000051655">
    <property type="component" value="Unassembled WGS sequence"/>
</dbReference>
<dbReference type="STRING" id="1616.IV73_GL000814"/>
<evidence type="ECO:0000313" key="8">
    <source>
        <dbReference type="EMBL" id="KRN75055.1"/>
    </source>
</evidence>
<dbReference type="PATRIC" id="fig|1616.3.peg.834"/>
<dbReference type="Pfam" id="PF02852">
    <property type="entry name" value="Pyr_redox_dim"/>
    <property type="match status" value="1"/>
</dbReference>
<dbReference type="InterPro" id="IPR023753">
    <property type="entry name" value="FAD/NAD-binding_dom"/>
</dbReference>
<proteinExistence type="inferred from homology"/>
<organism evidence="8 9">
    <name type="scientific">Weissella kandleri</name>
    <dbReference type="NCBI Taxonomy" id="1616"/>
    <lineage>
        <taxon>Bacteria</taxon>
        <taxon>Bacillati</taxon>
        <taxon>Bacillota</taxon>
        <taxon>Bacilli</taxon>
        <taxon>Lactobacillales</taxon>
        <taxon>Lactobacillaceae</taxon>
        <taxon>Weissella</taxon>
    </lineage>
</organism>
<comment type="similarity">
    <text evidence="1">Belongs to the class-I pyridine nucleotide-disulfide oxidoreductase family.</text>
</comment>
<dbReference type="PRINTS" id="PR00411">
    <property type="entry name" value="PNDRDTASEI"/>
</dbReference>
<evidence type="ECO:0000256" key="5">
    <source>
        <dbReference type="PIRSR" id="PIRSR000350-4"/>
    </source>
</evidence>
<name>A0A0R2JCL5_9LACO</name>
<comment type="cofactor">
    <cofactor evidence="4">
        <name>FAD</name>
        <dbReference type="ChEBI" id="CHEBI:57692"/>
    </cofactor>
    <text evidence="4">Binds 1 FAD per subunit.</text>
</comment>
<dbReference type="RefSeq" id="WP_057755139.1">
    <property type="nucleotide sequence ID" value="NZ_JQBP01000003.1"/>
</dbReference>
<keyword evidence="4" id="KW-0520">NAD</keyword>
<dbReference type="PRINTS" id="PR00368">
    <property type="entry name" value="FADPNR"/>
</dbReference>
<gene>
    <name evidence="8" type="ORF">IV73_GL000814</name>
</gene>